<name>W1WBX6_9ZZZZ</name>
<sequence>NPYSPYDLSIPNNTVLKNVFIASTRGLKKINVSTLRDCWTAKQYAERFGFPVLDTFELRGLNEDVKRIGLKIEEL</sequence>
<accession>W1WBX6</accession>
<reference evidence="1" key="1">
    <citation type="submission" date="2013-12" db="EMBL/GenBank/DDBJ databases">
        <title>A Varibaculum cambriense genome reconstructed from a premature infant gut community with otherwise low bacterial novelty that shifts toward anaerobic metabolism during the third week of life.</title>
        <authorList>
            <person name="Brown C.T."/>
            <person name="Sharon I."/>
            <person name="Thomas B.C."/>
            <person name="Castelle C.J."/>
            <person name="Morowitz M.J."/>
            <person name="Banfield J.F."/>
        </authorList>
    </citation>
    <scope>NUCLEOTIDE SEQUENCE</scope>
</reference>
<feature type="non-terminal residue" evidence="1">
    <location>
        <position position="1"/>
    </location>
</feature>
<dbReference type="Pfam" id="PF07972">
    <property type="entry name" value="Flavodoxin_NdrI"/>
    <property type="match status" value="1"/>
</dbReference>
<dbReference type="Gene3D" id="3.40.50.360">
    <property type="match status" value="1"/>
</dbReference>
<proteinExistence type="predicted"/>
<gene>
    <name evidence="1" type="ORF">Q604_UNBc4C00220G0001</name>
</gene>
<feature type="non-terminal residue" evidence="1">
    <location>
        <position position="75"/>
    </location>
</feature>
<comment type="caution">
    <text evidence="1">The sequence shown here is derived from an EMBL/GenBank/DDBJ whole genome shotgun (WGS) entry which is preliminary data.</text>
</comment>
<organism evidence="1">
    <name type="scientific">human gut metagenome</name>
    <dbReference type="NCBI Taxonomy" id="408170"/>
    <lineage>
        <taxon>unclassified sequences</taxon>
        <taxon>metagenomes</taxon>
        <taxon>organismal metagenomes</taxon>
    </lineage>
</organism>
<dbReference type="GO" id="GO:0010181">
    <property type="term" value="F:FMN binding"/>
    <property type="evidence" value="ECO:0007669"/>
    <property type="project" value="InterPro"/>
</dbReference>
<dbReference type="EMBL" id="AZMM01019001">
    <property type="protein sequence ID" value="ETJ15722.1"/>
    <property type="molecule type" value="Genomic_DNA"/>
</dbReference>
<protein>
    <submittedName>
        <fullName evidence="1">NrdI protein</fullName>
    </submittedName>
</protein>
<dbReference type="AlphaFoldDB" id="W1WBX6"/>
<dbReference type="InterPro" id="IPR029039">
    <property type="entry name" value="Flavoprotein-like_sf"/>
</dbReference>
<dbReference type="InterPro" id="IPR004465">
    <property type="entry name" value="RNR_NrdI"/>
</dbReference>
<evidence type="ECO:0000313" key="1">
    <source>
        <dbReference type="EMBL" id="ETJ15722.1"/>
    </source>
</evidence>